<evidence type="ECO:0000256" key="1">
    <source>
        <dbReference type="ARBA" id="ARBA00022448"/>
    </source>
</evidence>
<sequence length="324" mass="37157">MAFIRATNLTKIYKRKKYHKSFFEAVKSVFTLDASSDIIALNDISFSIEKGEKVAYLGVNGSGKSTTIKILSGILFPTTGEVIIDGIVPYKKRIIHTAKIGTVFGQRSPLYWDLPVMDTLYMLKSVYELSDEQFNKSLKRLSQIADMENVLRIPVRQLSLGQRMTATLVCSLIHNPKLLFLDEPTIGLDVFAKENMRIIINRLHDEFNTTVFLSSHDLDDIEKICNRVIVIHAGQIIYDGAISRLKQLFSKTKKLYVTLQDYKIKFENFDVPYRQSAEMYEFDVKDYEEAYALLEKIRHGGAVIEKFNVQETEFADIVKQLLKT</sequence>
<gene>
    <name evidence="5" type="ORF">HMPREF9193_01479</name>
</gene>
<dbReference type="SMART" id="SM00382">
    <property type="entry name" value="AAA"/>
    <property type="match status" value="1"/>
</dbReference>
<dbReference type="GO" id="GO:0005524">
    <property type="term" value="F:ATP binding"/>
    <property type="evidence" value="ECO:0007669"/>
    <property type="project" value="UniProtKB-KW"/>
</dbReference>
<evidence type="ECO:0000256" key="3">
    <source>
        <dbReference type="ARBA" id="ARBA00022840"/>
    </source>
</evidence>
<dbReference type="Pfam" id="PF00005">
    <property type="entry name" value="ABC_tran"/>
    <property type="match status" value="1"/>
</dbReference>
<dbReference type="RefSeq" id="WP_021687681.1">
    <property type="nucleotide sequence ID" value="NZ_KI260569.1"/>
</dbReference>
<dbReference type="EMBL" id="AWVH01000037">
    <property type="protein sequence ID" value="ERJ92319.1"/>
    <property type="molecule type" value="Genomic_DNA"/>
</dbReference>
<dbReference type="PROSITE" id="PS50893">
    <property type="entry name" value="ABC_TRANSPORTER_2"/>
    <property type="match status" value="1"/>
</dbReference>
<evidence type="ECO:0000259" key="4">
    <source>
        <dbReference type="PROSITE" id="PS50893"/>
    </source>
</evidence>
<proteinExistence type="predicted"/>
<comment type="caution">
    <text evidence="5">The sequence shown here is derived from an EMBL/GenBank/DDBJ whole genome shotgun (WGS) entry which is preliminary data.</text>
</comment>
<dbReference type="SUPFAM" id="SSF52540">
    <property type="entry name" value="P-loop containing nucleoside triphosphate hydrolases"/>
    <property type="match status" value="1"/>
</dbReference>
<keyword evidence="1" id="KW-0813">Transport</keyword>
<dbReference type="PANTHER" id="PTHR42711:SF1">
    <property type="entry name" value="ABC-TRANSPORT PROTEIN, ATP-BINDING COMPONENT"/>
    <property type="match status" value="1"/>
</dbReference>
<protein>
    <submittedName>
        <fullName evidence="5">ABC transporter, ATP-binding protein</fullName>
    </submittedName>
</protein>
<evidence type="ECO:0000313" key="5">
    <source>
        <dbReference type="EMBL" id="ERJ92319.1"/>
    </source>
</evidence>
<evidence type="ECO:0000256" key="2">
    <source>
        <dbReference type="ARBA" id="ARBA00022741"/>
    </source>
</evidence>
<evidence type="ECO:0000313" key="6">
    <source>
        <dbReference type="Proteomes" id="UP000016649"/>
    </source>
</evidence>
<dbReference type="InterPro" id="IPR003593">
    <property type="entry name" value="AAA+_ATPase"/>
</dbReference>
<dbReference type="InterPro" id="IPR050763">
    <property type="entry name" value="ABC_transporter_ATP-binding"/>
</dbReference>
<accession>A0ABN0NXW5</accession>
<dbReference type="PANTHER" id="PTHR42711">
    <property type="entry name" value="ABC TRANSPORTER ATP-BINDING PROTEIN"/>
    <property type="match status" value="1"/>
</dbReference>
<dbReference type="Gene3D" id="3.40.50.300">
    <property type="entry name" value="P-loop containing nucleotide triphosphate hydrolases"/>
    <property type="match status" value="1"/>
</dbReference>
<organism evidence="5 6">
    <name type="scientific">Treponema lecithinolyticum ATCC 700332</name>
    <dbReference type="NCBI Taxonomy" id="1321815"/>
    <lineage>
        <taxon>Bacteria</taxon>
        <taxon>Pseudomonadati</taxon>
        <taxon>Spirochaetota</taxon>
        <taxon>Spirochaetia</taxon>
        <taxon>Spirochaetales</taxon>
        <taxon>Treponemataceae</taxon>
        <taxon>Treponema</taxon>
    </lineage>
</organism>
<keyword evidence="6" id="KW-1185">Reference proteome</keyword>
<dbReference type="InterPro" id="IPR027417">
    <property type="entry name" value="P-loop_NTPase"/>
</dbReference>
<keyword evidence="2" id="KW-0547">Nucleotide-binding</keyword>
<keyword evidence="3 5" id="KW-0067">ATP-binding</keyword>
<feature type="domain" description="ABC transporter" evidence="4">
    <location>
        <begin position="4"/>
        <end position="258"/>
    </location>
</feature>
<dbReference type="InterPro" id="IPR003439">
    <property type="entry name" value="ABC_transporter-like_ATP-bd"/>
</dbReference>
<dbReference type="Proteomes" id="UP000016649">
    <property type="component" value="Unassembled WGS sequence"/>
</dbReference>
<name>A0ABN0NXW5_TRELE</name>
<reference evidence="5 6" key="1">
    <citation type="submission" date="2013-08" db="EMBL/GenBank/DDBJ databases">
        <authorList>
            <person name="Weinstock G."/>
            <person name="Sodergren E."/>
            <person name="Wylie T."/>
            <person name="Fulton L."/>
            <person name="Fulton R."/>
            <person name="Fronick C."/>
            <person name="O'Laughlin M."/>
            <person name="Godfrey J."/>
            <person name="Miner T."/>
            <person name="Herter B."/>
            <person name="Appelbaum E."/>
            <person name="Cordes M."/>
            <person name="Lek S."/>
            <person name="Wollam A."/>
            <person name="Pepin K.H."/>
            <person name="Palsikar V.B."/>
            <person name="Mitreva M."/>
            <person name="Wilson R.K."/>
        </authorList>
    </citation>
    <scope>NUCLEOTIDE SEQUENCE [LARGE SCALE GENOMIC DNA]</scope>
    <source>
        <strain evidence="5 6">ATCC 700332</strain>
    </source>
</reference>